<keyword evidence="1 9" id="KW-0808">Transferase</keyword>
<keyword evidence="8 9" id="KW-0119">Carbohydrate metabolism</keyword>
<feature type="binding site" evidence="9">
    <location>
        <begin position="211"/>
        <end position="216"/>
    </location>
    <ligand>
        <name>ATP</name>
        <dbReference type="ChEBI" id="CHEBI:30616"/>
    </ligand>
</feature>
<evidence type="ECO:0000313" key="12">
    <source>
        <dbReference type="Proteomes" id="UP000824263"/>
    </source>
</evidence>
<dbReference type="InterPro" id="IPR029056">
    <property type="entry name" value="Ribokinase-like"/>
</dbReference>
<feature type="binding site" evidence="9">
    <location>
        <position position="239"/>
    </location>
    <ligand>
        <name>K(+)</name>
        <dbReference type="ChEBI" id="CHEBI:29103"/>
    </ligand>
</feature>
<keyword evidence="6 9" id="KW-0460">Magnesium</keyword>
<feature type="binding site" evidence="9">
    <location>
        <position position="273"/>
    </location>
    <ligand>
        <name>K(+)</name>
        <dbReference type="ChEBI" id="CHEBI:29103"/>
    </ligand>
</feature>
<evidence type="ECO:0000259" key="10">
    <source>
        <dbReference type="Pfam" id="PF00294"/>
    </source>
</evidence>
<feature type="domain" description="Carbohydrate kinase PfkB" evidence="10">
    <location>
        <begin position="4"/>
        <end position="285"/>
    </location>
</feature>
<dbReference type="GO" id="GO:0005524">
    <property type="term" value="F:ATP binding"/>
    <property type="evidence" value="ECO:0007669"/>
    <property type="project" value="UniProtKB-UniRule"/>
</dbReference>
<comment type="subunit">
    <text evidence="9">Homodimer.</text>
</comment>
<name>A0A9D1UDM7_9FIRM</name>
<evidence type="ECO:0000256" key="6">
    <source>
        <dbReference type="ARBA" id="ARBA00022842"/>
    </source>
</evidence>
<dbReference type="PANTHER" id="PTHR10584:SF166">
    <property type="entry name" value="RIBOKINASE"/>
    <property type="match status" value="1"/>
</dbReference>
<dbReference type="PANTHER" id="PTHR10584">
    <property type="entry name" value="SUGAR KINASE"/>
    <property type="match status" value="1"/>
</dbReference>
<dbReference type="InterPro" id="IPR011877">
    <property type="entry name" value="Ribokinase"/>
</dbReference>
<dbReference type="GO" id="GO:0005737">
    <property type="term" value="C:cytoplasm"/>
    <property type="evidence" value="ECO:0007669"/>
    <property type="project" value="UniProtKB-SubCell"/>
</dbReference>
<keyword evidence="7 9" id="KW-0630">Potassium</keyword>
<gene>
    <name evidence="9" type="primary">rbsK</name>
    <name evidence="11" type="ORF">H9873_00220</name>
</gene>
<dbReference type="CDD" id="cd01174">
    <property type="entry name" value="ribokinase"/>
    <property type="match status" value="1"/>
</dbReference>
<dbReference type="InterPro" id="IPR011611">
    <property type="entry name" value="PfkB_dom"/>
</dbReference>
<dbReference type="EMBL" id="DXGF01000005">
    <property type="protein sequence ID" value="HIW82741.1"/>
    <property type="molecule type" value="Genomic_DNA"/>
</dbReference>
<feature type="binding site" evidence="9">
    <location>
        <position position="179"/>
    </location>
    <ligand>
        <name>ATP</name>
        <dbReference type="ChEBI" id="CHEBI:30616"/>
    </ligand>
</feature>
<sequence>MRILNFGSLNIDYTYRVEHIVRPGETITSRKLEIFPGGKGLNQSIALAKAGASVCHAGLIGKDGAFLKDICKEAGVIVSLIRESNVRTGNAIIQVSDQGQNSILLFPGANREMTEGYIREVLGYFEEGDILLLQNEINLIDVLIEKGKEKGMKVVLNPSPFDERLGQCDLDKVDLFFLNEVEGEQITGEKEPAAILSEMKERFPDAEVVLTVGAEGAYYSDGKDVVYQEAFPVKAVDTTAAGDTFTGFFLAAAMEGALGAEALRRAAKASSIAVSREGASVSVPTKEEVDAQL</sequence>
<evidence type="ECO:0000256" key="7">
    <source>
        <dbReference type="ARBA" id="ARBA00022958"/>
    </source>
</evidence>
<evidence type="ECO:0000256" key="1">
    <source>
        <dbReference type="ARBA" id="ARBA00022679"/>
    </source>
</evidence>
<comment type="caution">
    <text evidence="9">Lacks conserved residue(s) required for the propagation of feature annotation.</text>
</comment>
<comment type="cofactor">
    <cofactor evidence="9">
        <name>Mg(2+)</name>
        <dbReference type="ChEBI" id="CHEBI:18420"/>
    </cofactor>
    <text evidence="9">Requires a divalent cation, most likely magnesium in vivo, as an electrophilic catalyst to aid phosphoryl group transfer. It is the chelate of the metal and the nucleotide that is the actual substrate.</text>
</comment>
<dbReference type="InterPro" id="IPR002139">
    <property type="entry name" value="Ribo/fructo_kinase"/>
</dbReference>
<comment type="catalytic activity">
    <reaction evidence="9">
        <text>D-ribose + ATP = D-ribose 5-phosphate + ADP + H(+)</text>
        <dbReference type="Rhea" id="RHEA:13697"/>
        <dbReference type="ChEBI" id="CHEBI:15378"/>
        <dbReference type="ChEBI" id="CHEBI:30616"/>
        <dbReference type="ChEBI" id="CHEBI:47013"/>
        <dbReference type="ChEBI" id="CHEBI:78346"/>
        <dbReference type="ChEBI" id="CHEBI:456216"/>
        <dbReference type="EC" id="2.7.1.15"/>
    </reaction>
</comment>
<comment type="activity regulation">
    <text evidence="9">Activated by a monovalent cation that binds near, but not in, the active site. The most likely occupant of the site in vivo is potassium. Ion binding induces a conformational change that may alter substrate affinity.</text>
</comment>
<evidence type="ECO:0000256" key="9">
    <source>
        <dbReference type="HAMAP-Rule" id="MF_01987"/>
    </source>
</evidence>
<reference evidence="11" key="1">
    <citation type="journal article" date="2021" name="PeerJ">
        <title>Extensive microbial diversity within the chicken gut microbiome revealed by metagenomics and culture.</title>
        <authorList>
            <person name="Gilroy R."/>
            <person name="Ravi A."/>
            <person name="Getino M."/>
            <person name="Pursley I."/>
            <person name="Horton D.L."/>
            <person name="Alikhan N.F."/>
            <person name="Baker D."/>
            <person name="Gharbi K."/>
            <person name="Hall N."/>
            <person name="Watson M."/>
            <person name="Adriaenssens E.M."/>
            <person name="Foster-Nyarko E."/>
            <person name="Jarju S."/>
            <person name="Secka A."/>
            <person name="Antonio M."/>
            <person name="Oren A."/>
            <person name="Chaudhuri R.R."/>
            <person name="La Ragione R."/>
            <person name="Hildebrand F."/>
            <person name="Pallen M.J."/>
        </authorList>
    </citation>
    <scope>NUCLEOTIDE SEQUENCE</scope>
    <source>
        <strain evidence="11">ChiSxjej1B13-11762</strain>
    </source>
</reference>
<dbReference type="Proteomes" id="UP000824263">
    <property type="component" value="Unassembled WGS sequence"/>
</dbReference>
<feature type="binding site" evidence="9">
    <location>
        <position position="276"/>
    </location>
    <ligand>
        <name>K(+)</name>
        <dbReference type="ChEBI" id="CHEBI:29103"/>
    </ligand>
</feature>
<reference evidence="11" key="2">
    <citation type="submission" date="2021-04" db="EMBL/GenBank/DDBJ databases">
        <authorList>
            <person name="Gilroy R."/>
        </authorList>
    </citation>
    <scope>NUCLEOTIDE SEQUENCE</scope>
    <source>
        <strain evidence="11">ChiSxjej1B13-11762</strain>
    </source>
</reference>
<evidence type="ECO:0000256" key="4">
    <source>
        <dbReference type="ARBA" id="ARBA00022777"/>
    </source>
</evidence>
<keyword evidence="3 9" id="KW-0547">Nucleotide-binding</keyword>
<feature type="binding site" evidence="9">
    <location>
        <position position="243"/>
    </location>
    <ligand>
        <name>substrate</name>
    </ligand>
</feature>
<feature type="active site" description="Proton acceptor" evidence="9">
    <location>
        <position position="243"/>
    </location>
</feature>
<evidence type="ECO:0000256" key="5">
    <source>
        <dbReference type="ARBA" id="ARBA00022840"/>
    </source>
</evidence>
<dbReference type="HAMAP" id="MF_01987">
    <property type="entry name" value="Ribokinase"/>
    <property type="match status" value="1"/>
</dbReference>
<evidence type="ECO:0000313" key="11">
    <source>
        <dbReference type="EMBL" id="HIW82741.1"/>
    </source>
</evidence>
<evidence type="ECO:0000256" key="3">
    <source>
        <dbReference type="ARBA" id="ARBA00022741"/>
    </source>
</evidence>
<comment type="subcellular location">
    <subcellularLocation>
        <location evidence="9">Cytoplasm</location>
    </subcellularLocation>
</comment>
<dbReference type="PRINTS" id="PR00990">
    <property type="entry name" value="RIBOKINASE"/>
</dbReference>
<feature type="binding site" evidence="9">
    <location>
        <position position="278"/>
    </location>
    <ligand>
        <name>K(+)</name>
        <dbReference type="ChEBI" id="CHEBI:29103"/>
    </ligand>
</feature>
<comment type="pathway">
    <text evidence="9">Carbohydrate metabolism; D-ribose degradation; D-ribose 5-phosphate from beta-D-ribopyranose: step 2/2.</text>
</comment>
<dbReference type="GO" id="GO:0019303">
    <property type="term" value="P:D-ribose catabolic process"/>
    <property type="evidence" value="ECO:0007669"/>
    <property type="project" value="UniProtKB-UniRule"/>
</dbReference>
<dbReference type="GO" id="GO:0004747">
    <property type="term" value="F:ribokinase activity"/>
    <property type="evidence" value="ECO:0007669"/>
    <property type="project" value="UniProtKB-UniRule"/>
</dbReference>
<feature type="binding site" evidence="9">
    <location>
        <begin position="242"/>
        <end position="243"/>
    </location>
    <ligand>
        <name>ATP</name>
        <dbReference type="ChEBI" id="CHEBI:30616"/>
    </ligand>
</feature>
<keyword evidence="2 9" id="KW-0479">Metal-binding</keyword>
<keyword evidence="5 9" id="KW-0067">ATP-binding</keyword>
<comment type="similarity">
    <text evidence="9">Belongs to the carbohydrate kinase PfkB family. Ribokinase subfamily.</text>
</comment>
<keyword evidence="4 9" id="KW-0418">Kinase</keyword>
<dbReference type="Pfam" id="PF00294">
    <property type="entry name" value="PfkB"/>
    <property type="match status" value="1"/>
</dbReference>
<comment type="function">
    <text evidence="9">Catalyzes the phosphorylation of ribose at O-5 in a reaction requiring ATP and magnesium. The resulting D-ribose-5-phosphate can then be used either for sythesis of nucleotides, histidine, and tryptophan, or as a component of the pentose phosphate pathway.</text>
</comment>
<comment type="caution">
    <text evidence="11">The sequence shown here is derived from an EMBL/GenBank/DDBJ whole genome shotgun (WGS) entry which is preliminary data.</text>
</comment>
<protein>
    <recommendedName>
        <fullName evidence="9">Ribokinase</fullName>
        <shortName evidence="9">RK</shortName>
        <ecNumber evidence="9">2.7.1.15</ecNumber>
    </recommendedName>
</protein>
<feature type="binding site" evidence="9">
    <location>
        <begin position="38"/>
        <end position="42"/>
    </location>
    <ligand>
        <name>substrate</name>
    </ligand>
</feature>
<feature type="binding site" evidence="9">
    <location>
        <position position="136"/>
    </location>
    <ligand>
        <name>substrate</name>
    </ligand>
</feature>
<feature type="binding site" evidence="9">
    <location>
        <begin position="10"/>
        <end position="12"/>
    </location>
    <ligand>
        <name>substrate</name>
    </ligand>
</feature>
<organism evidence="11 12">
    <name type="scientific">Candidatus Dorea gallistercoris</name>
    <dbReference type="NCBI Taxonomy" id="2838542"/>
    <lineage>
        <taxon>Bacteria</taxon>
        <taxon>Bacillati</taxon>
        <taxon>Bacillota</taxon>
        <taxon>Clostridia</taxon>
        <taxon>Lachnospirales</taxon>
        <taxon>Lachnospiraceae</taxon>
        <taxon>Dorea</taxon>
    </lineage>
</organism>
<dbReference type="Gene3D" id="3.40.1190.20">
    <property type="match status" value="1"/>
</dbReference>
<evidence type="ECO:0000256" key="8">
    <source>
        <dbReference type="ARBA" id="ARBA00023277"/>
    </source>
</evidence>
<proteinExistence type="inferred from homology"/>
<keyword evidence="9" id="KW-0963">Cytoplasm</keyword>
<evidence type="ECO:0000256" key="2">
    <source>
        <dbReference type="ARBA" id="ARBA00022723"/>
    </source>
</evidence>
<feature type="binding site" evidence="9">
    <location>
        <position position="237"/>
    </location>
    <ligand>
        <name>K(+)</name>
        <dbReference type="ChEBI" id="CHEBI:29103"/>
    </ligand>
</feature>
<dbReference type="GO" id="GO:0046872">
    <property type="term" value="F:metal ion binding"/>
    <property type="evidence" value="ECO:0007669"/>
    <property type="project" value="UniProtKB-KW"/>
</dbReference>
<dbReference type="AlphaFoldDB" id="A0A9D1UDM7"/>
<dbReference type="EC" id="2.7.1.15" evidence="9"/>
<dbReference type="SUPFAM" id="SSF53613">
    <property type="entry name" value="Ribokinase-like"/>
    <property type="match status" value="1"/>
</dbReference>
<feature type="binding site" evidence="9">
    <location>
        <position position="282"/>
    </location>
    <ligand>
        <name>K(+)</name>
        <dbReference type="ChEBI" id="CHEBI:29103"/>
    </ligand>
</feature>
<accession>A0A9D1UDM7</accession>